<protein>
    <submittedName>
        <fullName evidence="2">Uncharacterized protein</fullName>
    </submittedName>
</protein>
<feature type="region of interest" description="Disordered" evidence="1">
    <location>
        <begin position="28"/>
        <end position="50"/>
    </location>
</feature>
<dbReference type="PANTHER" id="PTHR37331:SF1">
    <property type="entry name" value="YALI0F11671P"/>
    <property type="match status" value="1"/>
</dbReference>
<accession>A0A5C3KKZ9</accession>
<evidence type="ECO:0000313" key="3">
    <source>
        <dbReference type="Proteomes" id="UP000307440"/>
    </source>
</evidence>
<dbReference type="PANTHER" id="PTHR37331">
    <property type="entry name" value="YALI0F11671P"/>
    <property type="match status" value="1"/>
</dbReference>
<keyword evidence="3" id="KW-1185">Reference proteome</keyword>
<evidence type="ECO:0000313" key="2">
    <source>
        <dbReference type="EMBL" id="TFK20635.1"/>
    </source>
</evidence>
<gene>
    <name evidence="2" type="ORF">FA15DRAFT_673314</name>
</gene>
<dbReference type="EMBL" id="ML210293">
    <property type="protein sequence ID" value="TFK20635.1"/>
    <property type="molecule type" value="Genomic_DNA"/>
</dbReference>
<proteinExistence type="predicted"/>
<evidence type="ECO:0000256" key="1">
    <source>
        <dbReference type="SAM" id="MobiDB-lite"/>
    </source>
</evidence>
<sequence>MLGHQFIRARSLARSNVFKHVQLRPSVVRSRHDEAAQRGSGNVNGNGSDKQRVFADATRPELFYHLMDPPTPISPTLQAYGLSFLSASQASAEAAAVIGWLPARQYMTDSPEPEAELGRGTRREQRGFAWNGFRENPAFRPVLHETIYAGLRDGIDEVWVNGAKYVQNGWMHIHDQRNPPPVGRIGDPDDIIATVLVEDGVVKPETYQAMPSYRVVTADGITQLTPGLMQRLIQSLQRVSEGEAAELNP</sequence>
<dbReference type="Proteomes" id="UP000307440">
    <property type="component" value="Unassembled WGS sequence"/>
</dbReference>
<dbReference type="AlphaFoldDB" id="A0A5C3KKZ9"/>
<organism evidence="2 3">
    <name type="scientific">Coprinopsis marcescibilis</name>
    <name type="common">Agaric fungus</name>
    <name type="synonym">Psathyrella marcescibilis</name>
    <dbReference type="NCBI Taxonomy" id="230819"/>
    <lineage>
        <taxon>Eukaryota</taxon>
        <taxon>Fungi</taxon>
        <taxon>Dikarya</taxon>
        <taxon>Basidiomycota</taxon>
        <taxon>Agaricomycotina</taxon>
        <taxon>Agaricomycetes</taxon>
        <taxon>Agaricomycetidae</taxon>
        <taxon>Agaricales</taxon>
        <taxon>Agaricineae</taxon>
        <taxon>Psathyrellaceae</taxon>
        <taxon>Coprinopsis</taxon>
    </lineage>
</organism>
<dbReference type="OrthoDB" id="5397701at2759"/>
<reference evidence="2 3" key="1">
    <citation type="journal article" date="2019" name="Nat. Ecol. Evol.">
        <title>Megaphylogeny resolves global patterns of mushroom evolution.</title>
        <authorList>
            <person name="Varga T."/>
            <person name="Krizsan K."/>
            <person name="Foldi C."/>
            <person name="Dima B."/>
            <person name="Sanchez-Garcia M."/>
            <person name="Sanchez-Ramirez S."/>
            <person name="Szollosi G.J."/>
            <person name="Szarkandi J.G."/>
            <person name="Papp V."/>
            <person name="Albert L."/>
            <person name="Andreopoulos W."/>
            <person name="Angelini C."/>
            <person name="Antonin V."/>
            <person name="Barry K.W."/>
            <person name="Bougher N.L."/>
            <person name="Buchanan P."/>
            <person name="Buyck B."/>
            <person name="Bense V."/>
            <person name="Catcheside P."/>
            <person name="Chovatia M."/>
            <person name="Cooper J."/>
            <person name="Damon W."/>
            <person name="Desjardin D."/>
            <person name="Finy P."/>
            <person name="Geml J."/>
            <person name="Haridas S."/>
            <person name="Hughes K."/>
            <person name="Justo A."/>
            <person name="Karasinski D."/>
            <person name="Kautmanova I."/>
            <person name="Kiss B."/>
            <person name="Kocsube S."/>
            <person name="Kotiranta H."/>
            <person name="LaButti K.M."/>
            <person name="Lechner B.E."/>
            <person name="Liimatainen K."/>
            <person name="Lipzen A."/>
            <person name="Lukacs Z."/>
            <person name="Mihaltcheva S."/>
            <person name="Morgado L.N."/>
            <person name="Niskanen T."/>
            <person name="Noordeloos M.E."/>
            <person name="Ohm R.A."/>
            <person name="Ortiz-Santana B."/>
            <person name="Ovrebo C."/>
            <person name="Racz N."/>
            <person name="Riley R."/>
            <person name="Savchenko A."/>
            <person name="Shiryaev A."/>
            <person name="Soop K."/>
            <person name="Spirin V."/>
            <person name="Szebenyi C."/>
            <person name="Tomsovsky M."/>
            <person name="Tulloss R.E."/>
            <person name="Uehling J."/>
            <person name="Grigoriev I.V."/>
            <person name="Vagvolgyi C."/>
            <person name="Papp T."/>
            <person name="Martin F.M."/>
            <person name="Miettinen O."/>
            <person name="Hibbett D.S."/>
            <person name="Nagy L.G."/>
        </authorList>
    </citation>
    <scope>NUCLEOTIDE SEQUENCE [LARGE SCALE GENOMIC DNA]</scope>
    <source>
        <strain evidence="2 3">CBS 121175</strain>
    </source>
</reference>
<name>A0A5C3KKZ9_COPMA</name>
<feature type="compositionally biased region" description="Polar residues" evidence="1">
    <location>
        <begin position="39"/>
        <end position="48"/>
    </location>
</feature>
<dbReference type="STRING" id="230819.A0A5C3KKZ9"/>